<dbReference type="InterPro" id="IPR000644">
    <property type="entry name" value="CBS_dom"/>
</dbReference>
<evidence type="ECO:0000313" key="3">
    <source>
        <dbReference type="EMBL" id="MFC5922923.1"/>
    </source>
</evidence>
<evidence type="ECO:0000313" key="4">
    <source>
        <dbReference type="Proteomes" id="UP001596226"/>
    </source>
</evidence>
<dbReference type="Gene3D" id="3.10.580.10">
    <property type="entry name" value="CBS-domain"/>
    <property type="match status" value="1"/>
</dbReference>
<feature type="domain" description="CBS" evidence="2">
    <location>
        <begin position="102"/>
        <end position="160"/>
    </location>
</feature>
<keyword evidence="1" id="KW-0129">CBS domain</keyword>
<dbReference type="RefSeq" id="WP_377507184.1">
    <property type="nucleotide sequence ID" value="NZ_JBHSQS010000003.1"/>
</dbReference>
<gene>
    <name evidence="3" type="ORF">ACFQGL_06160</name>
</gene>
<dbReference type="EMBL" id="JBHSQS010000003">
    <property type="protein sequence ID" value="MFC5922923.1"/>
    <property type="molecule type" value="Genomic_DNA"/>
</dbReference>
<accession>A0ABW1H1X6</accession>
<sequence length="339" mass="37707">MAGARRPNRQELVALKGRTLRIPELLALFGERVRNYQTVPMIQEALQEVGLDTRPSFTTCGLMTDMLVVTQSAVPVVEGEVEEEVQPGTLPQQSFKIGDIPSARGGVDSVKSSDLLSAATHMMRRKSYSQLPVIDGLAELKGVITWSSIAARYEMGDTPTLTNSMVRDSIPMAEVHQELFTHLPELRQHGYLLVRENNGIFVGIITGADIAGRFHKLALPFFLVGEIEFRLRLCLGPKLTGDPVRNLKGPNHSGDFSKLMFGEYVRLLDGDQSNGTHRLHADDNWKTLGWGGVDRAQFVAQLNRVRVIRNQIAHFDEQPLSEQQLDELGEFSGLLKQLL</sequence>
<proteinExistence type="predicted"/>
<dbReference type="SUPFAM" id="SSF54631">
    <property type="entry name" value="CBS-domain pair"/>
    <property type="match status" value="1"/>
</dbReference>
<dbReference type="PROSITE" id="PS51371">
    <property type="entry name" value="CBS"/>
    <property type="match status" value="1"/>
</dbReference>
<dbReference type="Pfam" id="PF00571">
    <property type="entry name" value="CBS"/>
    <property type="match status" value="1"/>
</dbReference>
<name>A0ABW1H1X6_9ACTN</name>
<evidence type="ECO:0000259" key="2">
    <source>
        <dbReference type="PROSITE" id="PS51371"/>
    </source>
</evidence>
<reference evidence="4" key="1">
    <citation type="journal article" date="2019" name="Int. J. Syst. Evol. Microbiol.">
        <title>The Global Catalogue of Microorganisms (GCM) 10K type strain sequencing project: providing services to taxonomists for standard genome sequencing and annotation.</title>
        <authorList>
            <consortium name="The Broad Institute Genomics Platform"/>
            <consortium name="The Broad Institute Genome Sequencing Center for Infectious Disease"/>
            <person name="Wu L."/>
            <person name="Ma J."/>
        </authorList>
    </citation>
    <scope>NUCLEOTIDE SEQUENCE [LARGE SCALE GENOMIC DNA]</scope>
    <source>
        <strain evidence="4">CGMCC 4.7144</strain>
    </source>
</reference>
<keyword evidence="4" id="KW-1185">Reference proteome</keyword>
<organism evidence="3 4">
    <name type="scientific">Micromonospora vulcania</name>
    <dbReference type="NCBI Taxonomy" id="1441873"/>
    <lineage>
        <taxon>Bacteria</taxon>
        <taxon>Bacillati</taxon>
        <taxon>Actinomycetota</taxon>
        <taxon>Actinomycetes</taxon>
        <taxon>Micromonosporales</taxon>
        <taxon>Micromonosporaceae</taxon>
        <taxon>Micromonospora</taxon>
    </lineage>
</organism>
<dbReference type="InterPro" id="IPR046342">
    <property type="entry name" value="CBS_dom_sf"/>
</dbReference>
<evidence type="ECO:0000256" key="1">
    <source>
        <dbReference type="PROSITE-ProRule" id="PRU00703"/>
    </source>
</evidence>
<dbReference type="Proteomes" id="UP001596226">
    <property type="component" value="Unassembled WGS sequence"/>
</dbReference>
<protein>
    <submittedName>
        <fullName evidence="3">CBS domain-containing protein</fullName>
    </submittedName>
</protein>
<comment type="caution">
    <text evidence="3">The sequence shown here is derived from an EMBL/GenBank/DDBJ whole genome shotgun (WGS) entry which is preliminary data.</text>
</comment>